<evidence type="ECO:0000313" key="1">
    <source>
        <dbReference type="EMBL" id="MCL6679369.1"/>
    </source>
</evidence>
<protein>
    <submittedName>
        <fullName evidence="1">Uncharacterized protein</fullName>
    </submittedName>
</protein>
<comment type="caution">
    <text evidence="1">The sequence shown here is derived from an EMBL/GenBank/DDBJ whole genome shotgun (WGS) entry which is preliminary data.</text>
</comment>
<sequence>MRCLPAIPARLDEVFRALDSADRAVRTPANAIEISGGGHSLTLFSQ</sequence>
<proteinExistence type="predicted"/>
<gene>
    <name evidence="1" type="ORF">LZ519_08610</name>
</gene>
<dbReference type="Proteomes" id="UP001165343">
    <property type="component" value="Unassembled WGS sequence"/>
</dbReference>
<keyword evidence="2" id="KW-1185">Reference proteome</keyword>
<organism evidence="1 2">
    <name type="scientific">Sphingomonas anseongensis</name>
    <dbReference type="NCBI Taxonomy" id="2908207"/>
    <lineage>
        <taxon>Bacteria</taxon>
        <taxon>Pseudomonadati</taxon>
        <taxon>Pseudomonadota</taxon>
        <taxon>Alphaproteobacteria</taxon>
        <taxon>Sphingomonadales</taxon>
        <taxon>Sphingomonadaceae</taxon>
        <taxon>Sphingomonas</taxon>
    </lineage>
</organism>
<evidence type="ECO:0000313" key="2">
    <source>
        <dbReference type="Proteomes" id="UP001165343"/>
    </source>
</evidence>
<name>A0ABT0RGI0_9SPHN</name>
<accession>A0ABT0RGI0</accession>
<dbReference type="RefSeq" id="WP_249868268.1">
    <property type="nucleotide sequence ID" value="NZ_JAMGBC010000001.1"/>
</dbReference>
<dbReference type="EMBL" id="JAMGBC010000001">
    <property type="protein sequence ID" value="MCL6679369.1"/>
    <property type="molecule type" value="Genomic_DNA"/>
</dbReference>
<reference evidence="1" key="1">
    <citation type="submission" date="2022-05" db="EMBL/GenBank/DDBJ databases">
        <authorList>
            <person name="Jo J.-H."/>
            <person name="Im W.-T."/>
        </authorList>
    </citation>
    <scope>NUCLEOTIDE SEQUENCE</scope>
    <source>
        <strain evidence="1">RG327</strain>
    </source>
</reference>